<dbReference type="Gene3D" id="2.60.40.1120">
    <property type="entry name" value="Carboxypeptidase-like, regulatory domain"/>
    <property type="match status" value="1"/>
</dbReference>
<dbReference type="GO" id="GO:0030246">
    <property type="term" value="F:carbohydrate binding"/>
    <property type="evidence" value="ECO:0007669"/>
    <property type="project" value="InterPro"/>
</dbReference>
<dbReference type="Gene3D" id="2.170.130.10">
    <property type="entry name" value="TonB-dependent receptor, plug domain"/>
    <property type="match status" value="1"/>
</dbReference>
<feature type="domain" description="Outer membrane protein beta-barrel" evidence="5">
    <location>
        <begin position="384"/>
        <end position="786"/>
    </location>
</feature>
<evidence type="ECO:0000313" key="7">
    <source>
        <dbReference type="Proteomes" id="UP000281028"/>
    </source>
</evidence>
<gene>
    <name evidence="6" type="ORF">ECE50_011555</name>
</gene>
<evidence type="ECO:0000256" key="2">
    <source>
        <dbReference type="ARBA" id="ARBA00023136"/>
    </source>
</evidence>
<dbReference type="SUPFAM" id="SSF49452">
    <property type="entry name" value="Starch-binding domain-like"/>
    <property type="match status" value="1"/>
</dbReference>
<keyword evidence="3" id="KW-0998">Cell outer membrane</keyword>
<dbReference type="OrthoDB" id="905812at2"/>
<evidence type="ECO:0000256" key="3">
    <source>
        <dbReference type="ARBA" id="ARBA00023237"/>
    </source>
</evidence>
<dbReference type="Pfam" id="PF07715">
    <property type="entry name" value="Plug"/>
    <property type="match status" value="1"/>
</dbReference>
<dbReference type="PANTHER" id="PTHR40980:SF4">
    <property type="entry name" value="TONB-DEPENDENT RECEPTOR-LIKE BETA-BARREL DOMAIN-CONTAINING PROTEIN"/>
    <property type="match status" value="1"/>
</dbReference>
<reference evidence="6" key="1">
    <citation type="submission" date="2020-05" db="EMBL/GenBank/DDBJ databases">
        <title>Chitinophaga laudate sp. nov., isolated from a tropical peat swamp.</title>
        <authorList>
            <person name="Goh C.B.S."/>
            <person name="Lee M.S."/>
            <person name="Parimannan S."/>
            <person name="Pasbakhsh P."/>
            <person name="Yule C.M."/>
            <person name="Rajandas H."/>
            <person name="Loke S."/>
            <person name="Croft L."/>
            <person name="Tan J.B.L."/>
        </authorList>
    </citation>
    <scope>NUCLEOTIDE SEQUENCE</scope>
    <source>
        <strain evidence="6">Mgbs1</strain>
    </source>
</reference>
<dbReference type="InterPro" id="IPR036942">
    <property type="entry name" value="Beta-barrel_TonB_sf"/>
</dbReference>
<dbReference type="InterPro" id="IPR012910">
    <property type="entry name" value="Plug_dom"/>
</dbReference>
<dbReference type="Gene3D" id="2.40.170.20">
    <property type="entry name" value="TonB-dependent receptor, beta-barrel domain"/>
    <property type="match status" value="1"/>
</dbReference>
<evidence type="ECO:0000313" key="6">
    <source>
        <dbReference type="EMBL" id="NSL87472.1"/>
    </source>
</evidence>
<evidence type="ECO:0000259" key="4">
    <source>
        <dbReference type="Pfam" id="PF07715"/>
    </source>
</evidence>
<dbReference type="GO" id="GO:0009279">
    <property type="term" value="C:cell outer membrane"/>
    <property type="evidence" value="ECO:0007669"/>
    <property type="project" value="UniProtKB-SubCell"/>
</dbReference>
<accession>A0A3S1AYC8</accession>
<organism evidence="6 7">
    <name type="scientific">Chitinophaga solisilvae</name>
    <dbReference type="NCBI Taxonomy" id="1233460"/>
    <lineage>
        <taxon>Bacteria</taxon>
        <taxon>Pseudomonadati</taxon>
        <taxon>Bacteroidota</taxon>
        <taxon>Chitinophagia</taxon>
        <taxon>Chitinophagales</taxon>
        <taxon>Chitinophagaceae</taxon>
        <taxon>Chitinophaga</taxon>
    </lineage>
</organism>
<dbReference type="AlphaFoldDB" id="A0A3S1AYC8"/>
<dbReference type="SUPFAM" id="SSF56935">
    <property type="entry name" value="Porins"/>
    <property type="match status" value="1"/>
</dbReference>
<keyword evidence="2" id="KW-0472">Membrane</keyword>
<sequence>MKHFIVVLGMLCTLAIPALAQKAASTGSISLKITDNNGKPLPFANVLLRKTADSSLVKGELTSEAGDCLFERIPDGRYFVQASQIGFTTWYAAPFTIDAAHRQITLPAVTMATNSKTLKAVDVTAIKPFIEKGAGKTVLNVENSIAAAGNTALDILKRAPGVQLDNSENIKLKGTTVTVMIDGKLTYLSGEELTNMLKNTPAESISQIEIITSPSAKYDASGNGGIINIKTKKGKLTGVNGTISGTLSQAKYGYYNVNGNINWRTTKFNLFGDLGRADRKVLVTREYRRTITDKDVTTFLAQDLWQRNNFKRNAYKVGFDYFLNDKHTIGVLANGYGNSFNNQIFSETRLGKPGMSPDSLVNSISTNDNKFDNFTINLNYKAVLDTSGREFSVDADYARFNSNRHLQLHDSLYDISSGKYRNPNGIRNTGGTRITIKSLKADLAWPLGNQGKLEAGFKVSSVTTGNNLIYDSLKNGQFVFAPAQSNQFNYTEDIYAAYASYRKQLHNTGIQVGLRLENTHSNGESVTLKSNVKRSYLDFFPNLNIEQKLNDKNKIALAYSRRIERPEYGQLNPFAFYLDKYTFFQGDPYLKPQYTDNVELSYTFLDKFIATLGVNKTKDFINEFLSQNDSTKVSMSTLKNYQRSEVYSLVLTLPFQVTKWWSSDNNINCMQNEYRFTDNTGKFNKTSSFTYSFNSTNTITLPHDIKLEIMGYYNSPFVYAIFRGYNEYNLNLGIQKTFWNKAATIKFSYNNLLRNEAYRGVAANNNLDMHIFNTWQFKTANIYFSYRFGNSSIKGARERKTGTSDEQKRAG</sequence>
<dbReference type="EMBL" id="RIAR02000001">
    <property type="protein sequence ID" value="NSL87472.1"/>
    <property type="molecule type" value="Genomic_DNA"/>
</dbReference>
<dbReference type="InterPro" id="IPR013784">
    <property type="entry name" value="Carb-bd-like_fold"/>
</dbReference>
<dbReference type="InterPro" id="IPR037066">
    <property type="entry name" value="Plug_dom_sf"/>
</dbReference>
<evidence type="ECO:0000259" key="5">
    <source>
        <dbReference type="Pfam" id="PF14905"/>
    </source>
</evidence>
<keyword evidence="7" id="KW-1185">Reference proteome</keyword>
<dbReference type="Pfam" id="PF14905">
    <property type="entry name" value="OMP_b-brl_3"/>
    <property type="match status" value="1"/>
</dbReference>
<name>A0A3S1AYC8_9BACT</name>
<comment type="subcellular location">
    <subcellularLocation>
        <location evidence="1">Cell outer membrane</location>
    </subcellularLocation>
</comment>
<dbReference type="Proteomes" id="UP000281028">
    <property type="component" value="Unassembled WGS sequence"/>
</dbReference>
<feature type="domain" description="TonB-dependent receptor plug" evidence="4">
    <location>
        <begin position="138"/>
        <end position="226"/>
    </location>
</feature>
<proteinExistence type="predicted"/>
<protein>
    <submittedName>
        <fullName evidence="6">TonB-dependent receptor</fullName>
    </submittedName>
</protein>
<dbReference type="InterPro" id="IPR041700">
    <property type="entry name" value="OMP_b-brl_3"/>
</dbReference>
<keyword evidence="6" id="KW-0675">Receptor</keyword>
<dbReference type="PANTHER" id="PTHR40980">
    <property type="entry name" value="PLUG DOMAIN-CONTAINING PROTEIN"/>
    <property type="match status" value="1"/>
</dbReference>
<comment type="caution">
    <text evidence="6">The sequence shown here is derived from an EMBL/GenBank/DDBJ whole genome shotgun (WGS) entry which is preliminary data.</text>
</comment>
<evidence type="ECO:0000256" key="1">
    <source>
        <dbReference type="ARBA" id="ARBA00004442"/>
    </source>
</evidence>
<dbReference type="Pfam" id="PF13620">
    <property type="entry name" value="CarboxypepD_reg"/>
    <property type="match status" value="1"/>
</dbReference>